<protein>
    <submittedName>
        <fullName evidence="2">Soluble lytic murein transglycosylase-like protein</fullName>
    </submittedName>
</protein>
<dbReference type="CDD" id="cd13400">
    <property type="entry name" value="LT_IagB-like"/>
    <property type="match status" value="1"/>
</dbReference>
<dbReference type="SUPFAM" id="SSF53955">
    <property type="entry name" value="Lysozyme-like"/>
    <property type="match status" value="1"/>
</dbReference>
<gene>
    <name evidence="2" type="ORF">HNP46_000183</name>
</gene>
<sequence>MADLPPEVPLDLMQINQCIAVAQAQFPNVAPIMTKTVLAVEGGQIGTIRKNTDNSFDMGPMQINTTHLVDIFRRFGYTARDLVYNPCKNIMAGTWLLSRHMTDNEGKAWVAIGNYHSKTPSVRRTYLEKAVTAYSRLVEGIRVGRESESLGRTTNWGRSLRVATSIPSLAALEAAIEADPGAVARPYSAQAPVSLRAQPESRVITIDTRQKKLRFIE</sequence>
<dbReference type="Proteomes" id="UP000566995">
    <property type="component" value="Unassembled WGS sequence"/>
</dbReference>
<evidence type="ECO:0000313" key="3">
    <source>
        <dbReference type="Proteomes" id="UP000566995"/>
    </source>
</evidence>
<dbReference type="InterPro" id="IPR008258">
    <property type="entry name" value="Transglycosylase_SLT_dom_1"/>
</dbReference>
<name>A0A7W7KEI9_PSENT</name>
<proteinExistence type="predicted"/>
<organism evidence="2 3">
    <name type="scientific">Pseudomonas nitroreducens</name>
    <dbReference type="NCBI Taxonomy" id="46680"/>
    <lineage>
        <taxon>Bacteria</taxon>
        <taxon>Pseudomonadati</taxon>
        <taxon>Pseudomonadota</taxon>
        <taxon>Gammaproteobacteria</taxon>
        <taxon>Pseudomonadales</taxon>
        <taxon>Pseudomonadaceae</taxon>
        <taxon>Pseudomonas</taxon>
    </lineage>
</organism>
<dbReference type="EMBL" id="JACHLI010000001">
    <property type="protein sequence ID" value="MBB4861372.1"/>
    <property type="molecule type" value="Genomic_DNA"/>
</dbReference>
<feature type="domain" description="Transglycosylase SLT" evidence="1">
    <location>
        <begin position="53"/>
        <end position="125"/>
    </location>
</feature>
<dbReference type="InterPro" id="IPR023346">
    <property type="entry name" value="Lysozyme-like_dom_sf"/>
</dbReference>
<evidence type="ECO:0000259" key="1">
    <source>
        <dbReference type="Pfam" id="PF01464"/>
    </source>
</evidence>
<dbReference type="AlphaFoldDB" id="A0A7W7KEI9"/>
<accession>A0A7W7KEI9</accession>
<dbReference type="RefSeq" id="WP_184585641.1">
    <property type="nucleotide sequence ID" value="NZ_JACHLI010000001.1"/>
</dbReference>
<dbReference type="Pfam" id="PF01464">
    <property type="entry name" value="SLT"/>
    <property type="match status" value="1"/>
</dbReference>
<comment type="caution">
    <text evidence="2">The sequence shown here is derived from an EMBL/GenBank/DDBJ whole genome shotgun (WGS) entry which is preliminary data.</text>
</comment>
<reference evidence="2 3" key="1">
    <citation type="submission" date="2020-08" db="EMBL/GenBank/DDBJ databases">
        <title>Functional genomics of gut bacteria from endangered species of beetles.</title>
        <authorList>
            <person name="Carlos-Shanley C."/>
        </authorList>
    </citation>
    <scope>NUCLEOTIDE SEQUENCE [LARGE SCALE GENOMIC DNA]</scope>
    <source>
        <strain evidence="2 3">S00179</strain>
    </source>
</reference>
<evidence type="ECO:0000313" key="2">
    <source>
        <dbReference type="EMBL" id="MBB4861372.1"/>
    </source>
</evidence>
<dbReference type="Gene3D" id="1.10.530.10">
    <property type="match status" value="1"/>
</dbReference>